<accession>A0ABZ2XQE3</accession>
<sequence length="332" mass="34259">MKAITYRRLGSAADVLQIEEIGCPAPASGEVTVDLVYSGANPSDFKARAGTRVGVSDLPWPYIIPHSDGSGVISAVGDGVSPGRIGERVWIWNGQWKRPMGTAAEQITLPSEQAVALPADVSLETGATLGIPGLTAAHAVFCAGPVAGKTVLVQGAAGSVGHLAAQLAKWGGAKVIATCSSKSRDRARTSGADVVLEYAAADLGDQILAANDGRPVDLIVEVELGANIDVDTQVIVENGTIAAYGSALNMTPTLPFYPLLFKAVTLDVILIYLLPQAQRAAAIAVLNEALLSGALRSEISVIYDRDDFVQAHETLEAGNRAGGVLLKVGGTG</sequence>
<name>A0ABZ2XQE3_9RHOB</name>
<dbReference type="CDD" id="cd08253">
    <property type="entry name" value="zeta_crystallin"/>
    <property type="match status" value="1"/>
</dbReference>
<dbReference type="Proteomes" id="UP001623232">
    <property type="component" value="Chromosome"/>
</dbReference>
<dbReference type="EMBL" id="CP123584">
    <property type="protein sequence ID" value="WZK88313.1"/>
    <property type="molecule type" value="Genomic_DNA"/>
</dbReference>
<dbReference type="InterPro" id="IPR011032">
    <property type="entry name" value="GroES-like_sf"/>
</dbReference>
<dbReference type="InterPro" id="IPR036291">
    <property type="entry name" value="NAD(P)-bd_dom_sf"/>
</dbReference>
<evidence type="ECO:0000256" key="1">
    <source>
        <dbReference type="ARBA" id="ARBA00022857"/>
    </source>
</evidence>
<dbReference type="InterPro" id="IPR020843">
    <property type="entry name" value="ER"/>
</dbReference>
<keyword evidence="4" id="KW-1185">Reference proteome</keyword>
<dbReference type="InterPro" id="IPR051603">
    <property type="entry name" value="Zinc-ADH_QOR/CCCR"/>
</dbReference>
<evidence type="ECO:0000313" key="3">
    <source>
        <dbReference type="EMBL" id="WZK88313.1"/>
    </source>
</evidence>
<evidence type="ECO:0000313" key="4">
    <source>
        <dbReference type="Proteomes" id="UP001623232"/>
    </source>
</evidence>
<feature type="domain" description="Enoyl reductase (ER)" evidence="2">
    <location>
        <begin position="11"/>
        <end position="326"/>
    </location>
</feature>
<dbReference type="InterPro" id="IPR013154">
    <property type="entry name" value="ADH-like_N"/>
</dbReference>
<dbReference type="SUPFAM" id="SSF50129">
    <property type="entry name" value="GroES-like"/>
    <property type="match status" value="1"/>
</dbReference>
<dbReference type="Pfam" id="PF00107">
    <property type="entry name" value="ADH_zinc_N"/>
    <property type="match status" value="1"/>
</dbReference>
<evidence type="ECO:0000259" key="2">
    <source>
        <dbReference type="SMART" id="SM00829"/>
    </source>
</evidence>
<dbReference type="SUPFAM" id="SSF51735">
    <property type="entry name" value="NAD(P)-binding Rossmann-fold domains"/>
    <property type="match status" value="1"/>
</dbReference>
<dbReference type="RefSeq" id="WP_406645698.1">
    <property type="nucleotide sequence ID" value="NZ_CP123584.1"/>
</dbReference>
<dbReference type="SMART" id="SM00829">
    <property type="entry name" value="PKS_ER"/>
    <property type="match status" value="1"/>
</dbReference>
<gene>
    <name evidence="3" type="ORF">QEZ52_17175</name>
</gene>
<dbReference type="PANTHER" id="PTHR44154">
    <property type="entry name" value="QUINONE OXIDOREDUCTASE"/>
    <property type="match status" value="1"/>
</dbReference>
<dbReference type="Gene3D" id="3.90.180.10">
    <property type="entry name" value="Medium-chain alcohol dehydrogenases, catalytic domain"/>
    <property type="match status" value="1"/>
</dbReference>
<dbReference type="InterPro" id="IPR013149">
    <property type="entry name" value="ADH-like_C"/>
</dbReference>
<dbReference type="Gene3D" id="3.40.50.720">
    <property type="entry name" value="NAD(P)-binding Rossmann-like Domain"/>
    <property type="match status" value="1"/>
</dbReference>
<keyword evidence="1" id="KW-0521">NADP</keyword>
<reference evidence="3 4" key="1">
    <citation type="submission" date="2023-04" db="EMBL/GenBank/DDBJ databases">
        <title>Complete genome sequence of Alisedimentitalea scapharcae.</title>
        <authorList>
            <person name="Rong J.-C."/>
            <person name="Yi M.-L."/>
            <person name="Zhao Q."/>
        </authorList>
    </citation>
    <scope>NUCLEOTIDE SEQUENCE [LARGE SCALE GENOMIC DNA]</scope>
    <source>
        <strain evidence="3 4">KCTC 42119</strain>
    </source>
</reference>
<dbReference type="PANTHER" id="PTHR44154:SF1">
    <property type="entry name" value="QUINONE OXIDOREDUCTASE"/>
    <property type="match status" value="1"/>
</dbReference>
<proteinExistence type="predicted"/>
<protein>
    <submittedName>
        <fullName evidence="3">NADPH:quinone reductase</fullName>
    </submittedName>
</protein>
<organism evidence="3 4">
    <name type="scientific">Aliisedimentitalea scapharcae</name>
    <dbReference type="NCBI Taxonomy" id="1524259"/>
    <lineage>
        <taxon>Bacteria</taxon>
        <taxon>Pseudomonadati</taxon>
        <taxon>Pseudomonadota</taxon>
        <taxon>Alphaproteobacteria</taxon>
        <taxon>Rhodobacterales</taxon>
        <taxon>Roseobacteraceae</taxon>
        <taxon>Aliisedimentitalea</taxon>
    </lineage>
</organism>
<dbReference type="Pfam" id="PF08240">
    <property type="entry name" value="ADH_N"/>
    <property type="match status" value="1"/>
</dbReference>